<feature type="region of interest" description="Disordered" evidence="2">
    <location>
        <begin position="1399"/>
        <end position="1420"/>
    </location>
</feature>
<feature type="compositionally biased region" description="Low complexity" evidence="2">
    <location>
        <begin position="35"/>
        <end position="48"/>
    </location>
</feature>
<feature type="coiled-coil region" evidence="1">
    <location>
        <begin position="428"/>
        <end position="455"/>
    </location>
</feature>
<name>A0A0L0D5C3_THETB</name>
<keyword evidence="1" id="KW-0175">Coiled coil</keyword>
<evidence type="ECO:0000256" key="2">
    <source>
        <dbReference type="SAM" id="MobiDB-lite"/>
    </source>
</evidence>
<feature type="coiled-coil region" evidence="1">
    <location>
        <begin position="753"/>
        <end position="836"/>
    </location>
</feature>
<proteinExistence type="predicted"/>
<dbReference type="EMBL" id="GL349447">
    <property type="protein sequence ID" value="KNC47549.1"/>
    <property type="molecule type" value="Genomic_DNA"/>
</dbReference>
<protein>
    <submittedName>
        <fullName evidence="3">Uncharacterized protein</fullName>
    </submittedName>
</protein>
<accession>A0A0L0D5C3</accession>
<dbReference type="PANTHER" id="PTHR43941:SF1">
    <property type="entry name" value="STRUCTURAL MAINTENANCE OF CHROMOSOMES PROTEIN 2"/>
    <property type="match status" value="1"/>
</dbReference>
<feature type="coiled-coil region" evidence="1">
    <location>
        <begin position="888"/>
        <end position="929"/>
    </location>
</feature>
<sequence>MSSSEGLSYSSPAPASTGSAAAAAAVPLTASALLSDSDWDSSSSTGALPNATRANRSKTKIRTRRRRTSSPRKRTPADAAPEQASVAELVARAGLMASADVWRNSGAAEVDAARNELQDRLDRFEVRKGARLLAEVWELALASFAATTRFAPPLLWLERVLLSALGSVAGYSKHNVLAAERHFWLLKTYAATVEALLLLHRLLLAPASVENPPAPTGLAADAEAVARHDLQIGLDALVSVGALPAAVAAVERSRNKGNPNVAYAAARAVCALHALNASLDGTLPPETAATLSLVVADASLSQAIGYFVGSSLQTKPKNWFPPAVLLSSMFMAARSSAAALVQLQTFLYKQTQRRASWKWVYAICDGLAFVALTAPDPAIRTQALQGRHADHLDLLDLIQLQKFLVPSRNKSIRAGVEAAVRRIVSWTADANNEQLAAERRIANELRAELESERAAHRLSQTEANLRVEHATNGLREQVDLLKAQTARAVSERNDALARTDITAATIANLRDANANLKAELAHEQASVASLRSALELAPELRAHNELRSQVYTLKAEVERLRAIEAHAASLNNVHSEATAVVHDRASLAESLNAALAANDKLMASLKASKAKNATVKSAARDQARELQAALSARDDAVAALEAEQAKLNGFRAAAAEESAAASARIDELAAQVASLSEVLAKSRAVAAEVEADAIAARTARDEAVDALAAAQQAVAEQTSAAASATSALASLQSEMMTNVRDNHAALAAAAARHDEVAAAAATATAKLDELRAELAQTSAEKAKLEARMQHIVDDHAVCADKLSAGAEANTQLRAEAASLAAQVESLQVRIAELSDSDVITKLQHKVTAAESKLATEVEHHAAARAARDAALDAGSALNAQLSNESAARARVESQLAAATADADKAHEEIAALKVANRELSDKYHALVNEHKDLHSVHTTKSNSLTAQESATAALKARIVMLEQQLGTAKTDLATLAAKHAQVEQARIALESQVAAKTAAAAAASAEVVRLETALQAAKSAADVARESHEARQAVLEQQLSTAVKALDAANAQLATLESAKLVLGEDVSQKLKSLQDATDEIARLKAALAAAEHRADEAAAAHKSAADKVTLEATKSAELEAAAAGLHSSINALESRCHSAEARAESLDAELRASQDAHTQTVIALEAAQSEAAAAAAAHKALEGRIEQQVASKREQLFEWAATFGPGYAKLFRDKMAEAMADRSGNDDVAMLQALLTISAAMNRALLDELTTLRKVVADADELRVEFAHRLAGAMEDHLAKISEDAVSAAGGGASGSDTLARQISSDVSVNSELASTITLRNLLVNYAHLYEDEFKARMEAIAEGRLLSRTAMVEAEIAAQLESSFLELRSKLSETKSKEKEDKSRKIMASAASIWAGRPVGHASSSDETAQASGEETEA</sequence>
<feature type="region of interest" description="Disordered" evidence="2">
    <location>
        <begin position="35"/>
        <end position="83"/>
    </location>
</feature>
<feature type="compositionally biased region" description="Polar residues" evidence="2">
    <location>
        <begin position="1404"/>
        <end position="1420"/>
    </location>
</feature>
<feature type="coiled-coil region" evidence="1">
    <location>
        <begin position="506"/>
        <end position="533"/>
    </location>
</feature>
<feature type="region of interest" description="Disordered" evidence="2">
    <location>
        <begin position="1"/>
        <end position="22"/>
    </location>
</feature>
<evidence type="ECO:0000256" key="1">
    <source>
        <dbReference type="SAM" id="Coils"/>
    </source>
</evidence>
<dbReference type="STRING" id="461836.A0A0L0D5C3"/>
<feature type="compositionally biased region" description="Basic residues" evidence="2">
    <location>
        <begin position="55"/>
        <end position="74"/>
    </location>
</feature>
<dbReference type="Proteomes" id="UP000054408">
    <property type="component" value="Unassembled WGS sequence"/>
</dbReference>
<dbReference type="RefSeq" id="XP_013759481.1">
    <property type="nucleotide sequence ID" value="XM_013904027.1"/>
</dbReference>
<evidence type="ECO:0000313" key="4">
    <source>
        <dbReference type="Proteomes" id="UP000054408"/>
    </source>
</evidence>
<dbReference type="GeneID" id="25562242"/>
<dbReference type="PANTHER" id="PTHR43941">
    <property type="entry name" value="STRUCTURAL MAINTENANCE OF CHROMOSOMES PROTEIN 2"/>
    <property type="match status" value="1"/>
</dbReference>
<organism evidence="3 4">
    <name type="scientific">Thecamonas trahens ATCC 50062</name>
    <dbReference type="NCBI Taxonomy" id="461836"/>
    <lineage>
        <taxon>Eukaryota</taxon>
        <taxon>Apusozoa</taxon>
        <taxon>Apusomonadida</taxon>
        <taxon>Apusomonadidae</taxon>
        <taxon>Thecamonas</taxon>
    </lineage>
</organism>
<feature type="compositionally biased region" description="Low complexity" evidence="2">
    <location>
        <begin position="10"/>
        <end position="22"/>
    </location>
</feature>
<feature type="coiled-coil region" evidence="1">
    <location>
        <begin position="623"/>
        <end position="671"/>
    </location>
</feature>
<evidence type="ECO:0000313" key="3">
    <source>
        <dbReference type="EMBL" id="KNC47549.1"/>
    </source>
</evidence>
<reference evidence="3 4" key="1">
    <citation type="submission" date="2010-05" db="EMBL/GenBank/DDBJ databases">
        <title>The Genome Sequence of Thecamonas trahens ATCC 50062.</title>
        <authorList>
            <consortium name="The Broad Institute Genome Sequencing Platform"/>
            <person name="Russ C."/>
            <person name="Cuomo C."/>
            <person name="Shea T."/>
            <person name="Young S.K."/>
            <person name="Zeng Q."/>
            <person name="Koehrsen M."/>
            <person name="Haas B."/>
            <person name="Borodovsky M."/>
            <person name="Guigo R."/>
            <person name="Alvarado L."/>
            <person name="Berlin A."/>
            <person name="Bochicchio J."/>
            <person name="Borenstein D."/>
            <person name="Chapman S."/>
            <person name="Chen Z."/>
            <person name="Freedman E."/>
            <person name="Gellesch M."/>
            <person name="Goldberg J."/>
            <person name="Griggs A."/>
            <person name="Gujja S."/>
            <person name="Heilman E."/>
            <person name="Heiman D."/>
            <person name="Hepburn T."/>
            <person name="Howarth C."/>
            <person name="Jen D."/>
            <person name="Larson L."/>
            <person name="Mehta T."/>
            <person name="Park D."/>
            <person name="Pearson M."/>
            <person name="Roberts A."/>
            <person name="Saif S."/>
            <person name="Shenoy N."/>
            <person name="Sisk P."/>
            <person name="Stolte C."/>
            <person name="Sykes S."/>
            <person name="Thomson T."/>
            <person name="Walk T."/>
            <person name="White J."/>
            <person name="Yandava C."/>
            <person name="Burger G."/>
            <person name="Gray M.W."/>
            <person name="Holland P.W.H."/>
            <person name="King N."/>
            <person name="Lang F.B.F."/>
            <person name="Roger A.J."/>
            <person name="Ruiz-Trillo I."/>
            <person name="Lander E."/>
            <person name="Nusbaum C."/>
        </authorList>
    </citation>
    <scope>NUCLEOTIDE SEQUENCE [LARGE SCALE GENOMIC DNA]</scope>
    <source>
        <strain evidence="3 4">ATCC 50062</strain>
    </source>
</reference>
<feature type="coiled-coil region" evidence="1">
    <location>
        <begin position="1130"/>
        <end position="1185"/>
    </location>
</feature>
<feature type="coiled-coil region" evidence="1">
    <location>
        <begin position="1000"/>
        <end position="1101"/>
    </location>
</feature>
<keyword evidence="4" id="KW-1185">Reference proteome</keyword>
<dbReference type="SUPFAM" id="SSF57997">
    <property type="entry name" value="Tropomyosin"/>
    <property type="match status" value="1"/>
</dbReference>
<gene>
    <name evidence="3" type="ORF">AMSG_02574</name>
</gene>